<dbReference type="EMBL" id="VTOX01000006">
    <property type="protein sequence ID" value="NKE67447.1"/>
    <property type="molecule type" value="Genomic_DNA"/>
</dbReference>
<proteinExistence type="predicted"/>
<name>A0A7X6DHW1_9BURK</name>
<feature type="domain" description="Sulfatase-modifying factor enzyme-like" evidence="5">
    <location>
        <begin position="278"/>
        <end position="416"/>
    </location>
</feature>
<protein>
    <submittedName>
        <fullName evidence="7">Ergothioneine biosynthesis protein EgtB</fullName>
    </submittedName>
</protein>
<keyword evidence="8" id="KW-1185">Reference proteome</keyword>
<comment type="pathway">
    <text evidence="3">Amino-acid biosynthesis; ergothioneine biosynthesis.</text>
</comment>
<evidence type="ECO:0000259" key="5">
    <source>
        <dbReference type="Pfam" id="PF03781"/>
    </source>
</evidence>
<evidence type="ECO:0000256" key="3">
    <source>
        <dbReference type="ARBA" id="ARBA00037882"/>
    </source>
</evidence>
<dbReference type="PANTHER" id="PTHR23150:SF36">
    <property type="entry name" value="HERCYNINE OXYGENASE"/>
    <property type="match status" value="1"/>
</dbReference>
<dbReference type="InterPro" id="IPR024775">
    <property type="entry name" value="DinB-like"/>
</dbReference>
<reference evidence="7 8" key="1">
    <citation type="journal article" date="2020" name="Nature">
        <title>Bacterial chemolithoautotrophy via manganese oxidation.</title>
        <authorList>
            <person name="Yu H."/>
            <person name="Leadbetter J.R."/>
        </authorList>
    </citation>
    <scope>NUCLEOTIDE SEQUENCE [LARGE SCALE GENOMIC DNA]</scope>
    <source>
        <strain evidence="7 8">RBP-1</strain>
    </source>
</reference>
<evidence type="ECO:0000256" key="4">
    <source>
        <dbReference type="SAM" id="MobiDB-lite"/>
    </source>
</evidence>
<dbReference type="InterPro" id="IPR005532">
    <property type="entry name" value="SUMF_dom"/>
</dbReference>
<comment type="caution">
    <text evidence="7">The sequence shown here is derived from an EMBL/GenBank/DDBJ whole genome shotgun (WGS) entry which is preliminary data.</text>
</comment>
<dbReference type="InterPro" id="IPR017806">
    <property type="entry name" value="EgtB"/>
</dbReference>
<feature type="compositionally biased region" description="Basic residues" evidence="4">
    <location>
        <begin position="1"/>
        <end position="24"/>
    </location>
</feature>
<keyword evidence="2" id="KW-0408">Iron</keyword>
<gene>
    <name evidence="7" type="ORF">RAMLITH_16610</name>
</gene>
<evidence type="ECO:0000259" key="6">
    <source>
        <dbReference type="Pfam" id="PF12867"/>
    </source>
</evidence>
<dbReference type="SUPFAM" id="SSF56436">
    <property type="entry name" value="C-type lectin-like"/>
    <property type="match status" value="1"/>
</dbReference>
<dbReference type="Gene3D" id="3.90.1580.10">
    <property type="entry name" value="paralog of FGE (formylglycine-generating enzyme)"/>
    <property type="match status" value="2"/>
</dbReference>
<dbReference type="PANTHER" id="PTHR23150">
    <property type="entry name" value="SULFATASE MODIFYING FACTOR 1, 2"/>
    <property type="match status" value="1"/>
</dbReference>
<evidence type="ECO:0000256" key="1">
    <source>
        <dbReference type="ARBA" id="ARBA00023002"/>
    </source>
</evidence>
<feature type="compositionally biased region" description="Low complexity" evidence="4">
    <location>
        <begin position="25"/>
        <end position="34"/>
    </location>
</feature>
<sequence length="502" mass="55541">MRRRRRCCPRVRSSPRGRSGRRGSSRCTSTSPRARCAGGAAIATATTPANVRSISSAWTTRRSSSEAGSSAARLPQGPRARRPAPTRRSDGPGALQQQPEASRHRLALQFRQVRAETRARTGGLSAEDQCVQSMPEASPGKWHLAHTTWFFEAVVLAPHAPGYEAFDGRFFHLFNSYYEALGSRHPRPQRGLLTRPGVEEVHRYREHVEVALQRFIERADADTWAAAAPLVELGLHHEQQHQELIWTDILHAFWCNPMLPAYRSDPASAAAAPAPQRWLQRPGGIVEVGHGAASFAFDNETPRHRALLADHRIADRLVTCGEYLQFVQDGGYRQPSLWLSDGWAAVQAGGWQAPLYWMAPGDPRAPAAQWQVFGLHAVRPLEPAAPVSQLSFYEAAAYAQWAGARLPTEFEWEAAHGAPGISQMTDHVWQWTRSSYDPYPGFRPLAGAVGEYNGKFMVGQVVLRGGSVATPDGHTRATYRNFFPAAARWQFSGLRLARDGVN</sequence>
<evidence type="ECO:0000256" key="2">
    <source>
        <dbReference type="ARBA" id="ARBA00023004"/>
    </source>
</evidence>
<dbReference type="Proteomes" id="UP000521868">
    <property type="component" value="Unassembled WGS sequence"/>
</dbReference>
<dbReference type="InterPro" id="IPR042095">
    <property type="entry name" value="SUMF_sf"/>
</dbReference>
<dbReference type="AlphaFoldDB" id="A0A7X6DHW1"/>
<feature type="compositionally biased region" description="Low complexity" evidence="4">
    <location>
        <begin position="61"/>
        <end position="78"/>
    </location>
</feature>
<feature type="domain" description="Sulfatase-modifying factor enzyme-like" evidence="5">
    <location>
        <begin position="420"/>
        <end position="498"/>
    </location>
</feature>
<dbReference type="InterPro" id="IPR016187">
    <property type="entry name" value="CTDL_fold"/>
</dbReference>
<dbReference type="InterPro" id="IPR051043">
    <property type="entry name" value="Sulfatase_Mod_Factor_Kinase"/>
</dbReference>
<evidence type="ECO:0000313" key="8">
    <source>
        <dbReference type="Proteomes" id="UP000521868"/>
    </source>
</evidence>
<feature type="region of interest" description="Disordered" evidence="4">
    <location>
        <begin position="53"/>
        <end position="104"/>
    </location>
</feature>
<dbReference type="GO" id="GO:0052699">
    <property type="term" value="P:ergothioneine biosynthetic process"/>
    <property type="evidence" value="ECO:0007669"/>
    <property type="project" value="InterPro"/>
</dbReference>
<dbReference type="Pfam" id="PF03781">
    <property type="entry name" value="FGE-sulfatase"/>
    <property type="match status" value="2"/>
</dbReference>
<accession>A0A7X6DHW1</accession>
<dbReference type="Pfam" id="PF12867">
    <property type="entry name" value="DinB_2"/>
    <property type="match status" value="1"/>
</dbReference>
<dbReference type="NCBIfam" id="TIGR03440">
    <property type="entry name" value="egtB_TIGR03440"/>
    <property type="match status" value="1"/>
</dbReference>
<feature type="domain" description="DinB-like" evidence="6">
    <location>
        <begin position="109"/>
        <end position="245"/>
    </location>
</feature>
<feature type="region of interest" description="Disordered" evidence="4">
    <location>
        <begin position="1"/>
        <end position="34"/>
    </location>
</feature>
<evidence type="ECO:0000313" key="7">
    <source>
        <dbReference type="EMBL" id="NKE67447.1"/>
    </source>
</evidence>
<keyword evidence="1" id="KW-0560">Oxidoreductase</keyword>
<organism evidence="7 8">
    <name type="scientific">Ramlibacter lithotrophicus</name>
    <dbReference type="NCBI Taxonomy" id="2606681"/>
    <lineage>
        <taxon>Bacteria</taxon>
        <taxon>Pseudomonadati</taxon>
        <taxon>Pseudomonadota</taxon>
        <taxon>Betaproteobacteria</taxon>
        <taxon>Burkholderiales</taxon>
        <taxon>Comamonadaceae</taxon>
        <taxon>Ramlibacter</taxon>
    </lineage>
</organism>